<dbReference type="Proteomes" id="UP000298264">
    <property type="component" value="Unassembled WGS sequence"/>
</dbReference>
<protein>
    <submittedName>
        <fullName evidence="1">VOC family protein</fullName>
    </submittedName>
</protein>
<accession>A0A4V3JXI9</accession>
<dbReference type="OrthoDB" id="341541at2"/>
<dbReference type="AlphaFoldDB" id="A0A4V3JXI9"/>
<comment type="caution">
    <text evidence="1">The sequence shown here is derived from an EMBL/GenBank/DDBJ whole genome shotgun (WGS) entry which is preliminary data.</text>
</comment>
<evidence type="ECO:0000313" key="1">
    <source>
        <dbReference type="EMBL" id="TGN14729.1"/>
    </source>
</evidence>
<name>A0A4V3JXI9_9LEPT</name>
<dbReference type="Gene3D" id="3.10.180.10">
    <property type="entry name" value="2,3-Dihydroxybiphenyl 1,2-Dioxygenase, domain 1"/>
    <property type="match status" value="1"/>
</dbReference>
<dbReference type="SUPFAM" id="SSF54593">
    <property type="entry name" value="Glyoxalase/Bleomycin resistance protein/Dihydroxybiphenyl dioxygenase"/>
    <property type="match status" value="1"/>
</dbReference>
<gene>
    <name evidence="1" type="ORF">EHS11_01185</name>
</gene>
<reference evidence="1" key="1">
    <citation type="journal article" date="2019" name="PLoS Negl. Trop. Dis.">
        <title>Revisiting the worldwide diversity of Leptospira species in the environment.</title>
        <authorList>
            <person name="Vincent A.T."/>
            <person name="Schiettekatte O."/>
            <person name="Bourhy P."/>
            <person name="Veyrier F.J."/>
            <person name="Picardeau M."/>
        </authorList>
    </citation>
    <scope>NUCLEOTIDE SEQUENCE [LARGE SCALE GENOMIC DNA]</scope>
    <source>
        <strain evidence="1">201400974</strain>
    </source>
</reference>
<evidence type="ECO:0000313" key="2">
    <source>
        <dbReference type="Proteomes" id="UP000298264"/>
    </source>
</evidence>
<sequence>MIHHIAIGTKSVRDLGDFYKKIPDCVFLKENLYSDSERIRSVWFQISDTILMIEEGEKESPRALVFLYKEKNWLNWKSFLNSVSIRERTEFTIYFSDPDGNKLGLSSFPDPLHL</sequence>
<proteinExistence type="predicted"/>
<dbReference type="InterPro" id="IPR029068">
    <property type="entry name" value="Glyas_Bleomycin-R_OHBP_Dase"/>
</dbReference>
<organism evidence="1 2">
    <name type="scientific">Leptospira ilyithenensis</name>
    <dbReference type="NCBI Taxonomy" id="2484901"/>
    <lineage>
        <taxon>Bacteria</taxon>
        <taxon>Pseudomonadati</taxon>
        <taxon>Spirochaetota</taxon>
        <taxon>Spirochaetia</taxon>
        <taxon>Leptospirales</taxon>
        <taxon>Leptospiraceae</taxon>
        <taxon>Leptospira</taxon>
    </lineage>
</organism>
<keyword evidence="2" id="KW-1185">Reference proteome</keyword>
<dbReference type="RefSeq" id="WP_135762672.1">
    <property type="nucleotide sequence ID" value="NZ_RQHV01000002.1"/>
</dbReference>
<dbReference type="EMBL" id="RQHV01000002">
    <property type="protein sequence ID" value="TGN14729.1"/>
    <property type="molecule type" value="Genomic_DNA"/>
</dbReference>